<organism evidence="2 3">
    <name type="scientific">Leptospira kirschneri serovar Bulgarica str. Nikolaevo</name>
    <dbReference type="NCBI Taxonomy" id="1240687"/>
    <lineage>
        <taxon>Bacteria</taxon>
        <taxon>Pseudomonadati</taxon>
        <taxon>Spirochaetota</taxon>
        <taxon>Spirochaetia</taxon>
        <taxon>Leptospirales</taxon>
        <taxon>Leptospiraceae</taxon>
        <taxon>Leptospira</taxon>
    </lineage>
</organism>
<dbReference type="Proteomes" id="UP000011980">
    <property type="component" value="Unassembled WGS sequence"/>
</dbReference>
<keyword evidence="1" id="KW-1133">Transmembrane helix</keyword>
<sequence>MRNKSLILSFYYDLLYSIFLRFAFEIFYRFLTVGTTVILMKIGP</sequence>
<dbReference type="EMBL" id="ANCE01000143">
    <property type="protein sequence ID" value="EMK23493.1"/>
    <property type="molecule type" value="Genomic_DNA"/>
</dbReference>
<gene>
    <name evidence="2" type="ORF">LEP1GSC008_4116</name>
</gene>
<protein>
    <submittedName>
        <fullName evidence="2">Uncharacterized protein</fullName>
    </submittedName>
</protein>
<dbReference type="AlphaFoldDB" id="M6F411"/>
<accession>M6F411</accession>
<reference evidence="2 3" key="1">
    <citation type="submission" date="2013-01" db="EMBL/GenBank/DDBJ databases">
        <authorList>
            <person name="Harkins D.M."/>
            <person name="Durkin A.S."/>
            <person name="Brinkac L.M."/>
            <person name="Haft D.H."/>
            <person name="Selengut J.D."/>
            <person name="Sanka R."/>
            <person name="DePew J."/>
            <person name="Purushe J."/>
            <person name="Galloway R.L."/>
            <person name="Vinetz J.M."/>
            <person name="Sutton G.G."/>
            <person name="Nierman W.C."/>
            <person name="Fouts D.E."/>
        </authorList>
    </citation>
    <scope>NUCLEOTIDE SEQUENCE [LARGE SCALE GENOMIC DNA]</scope>
    <source>
        <strain evidence="2 3">Nikolaevo</strain>
    </source>
</reference>
<keyword evidence="1" id="KW-0812">Transmembrane</keyword>
<name>M6F411_9LEPT</name>
<keyword evidence="1" id="KW-0472">Membrane</keyword>
<evidence type="ECO:0000313" key="2">
    <source>
        <dbReference type="EMBL" id="EMK23493.1"/>
    </source>
</evidence>
<comment type="caution">
    <text evidence="2">The sequence shown here is derived from an EMBL/GenBank/DDBJ whole genome shotgun (WGS) entry which is preliminary data.</text>
</comment>
<evidence type="ECO:0000256" key="1">
    <source>
        <dbReference type="SAM" id="Phobius"/>
    </source>
</evidence>
<proteinExistence type="predicted"/>
<feature type="transmembrane region" description="Helical" evidence="1">
    <location>
        <begin position="12"/>
        <end position="31"/>
    </location>
</feature>
<evidence type="ECO:0000313" key="3">
    <source>
        <dbReference type="Proteomes" id="UP000011980"/>
    </source>
</evidence>